<dbReference type="InterPro" id="IPR042113">
    <property type="entry name" value="P_AcTrfase_dom1"/>
</dbReference>
<dbReference type="InterPro" id="IPR002505">
    <property type="entry name" value="PTA_PTB"/>
</dbReference>
<comment type="similarity">
    <text evidence="3">In the N-terminal section; belongs to the malic enzymes family.</text>
</comment>
<dbReference type="Proteomes" id="UP000245916">
    <property type="component" value="Unassembled WGS sequence"/>
</dbReference>
<dbReference type="SUPFAM" id="SSF51735">
    <property type="entry name" value="NAD(P)-binding Rossmann-fold domains"/>
    <property type="match status" value="1"/>
</dbReference>
<dbReference type="Pfam" id="PF00390">
    <property type="entry name" value="malic"/>
    <property type="match status" value="1"/>
</dbReference>
<evidence type="ECO:0000313" key="14">
    <source>
        <dbReference type="Proteomes" id="UP000245916"/>
    </source>
</evidence>
<evidence type="ECO:0000259" key="12">
    <source>
        <dbReference type="SMART" id="SM01274"/>
    </source>
</evidence>
<evidence type="ECO:0000259" key="11">
    <source>
        <dbReference type="SMART" id="SM00919"/>
    </source>
</evidence>
<feature type="domain" description="Malic enzyme NAD-binding" evidence="11">
    <location>
        <begin position="168"/>
        <end position="405"/>
    </location>
</feature>
<dbReference type="GO" id="GO:0004473">
    <property type="term" value="F:malate dehydrogenase (decarboxylating) (NADP+) activity"/>
    <property type="evidence" value="ECO:0007669"/>
    <property type="project" value="UniProtKB-EC"/>
</dbReference>
<dbReference type="EC" id="1.1.1.40" evidence="13"/>
<evidence type="ECO:0000256" key="3">
    <source>
        <dbReference type="ARBA" id="ARBA00007686"/>
    </source>
</evidence>
<evidence type="ECO:0000313" key="13">
    <source>
        <dbReference type="EMBL" id="PWG02395.1"/>
    </source>
</evidence>
<dbReference type="PROSITE" id="PS00331">
    <property type="entry name" value="MALIC_ENZYMES"/>
    <property type="match status" value="1"/>
</dbReference>
<keyword evidence="5 9" id="KW-0479">Metal-binding</keyword>
<evidence type="ECO:0000256" key="10">
    <source>
        <dbReference type="PIRSR" id="PIRSR036684-3"/>
    </source>
</evidence>
<dbReference type="GO" id="GO:0046872">
    <property type="term" value="F:metal ion binding"/>
    <property type="evidence" value="ECO:0007669"/>
    <property type="project" value="UniProtKB-KW"/>
</dbReference>
<keyword evidence="14" id="KW-1185">Reference proteome</keyword>
<sequence>MSEGSNVKFSEAEALAFHAEGRPGKIEIIASKPMATQRDLSLAYSPGVAVPVRTIAEDPAAAYDLTAKGNLVAVISNGTAILGLGNLGPLAAKPVMEGKAVLFKRFADVDSIDLEVATEDVDAFINAVALLEPSFGGINLEDVKAPECFIIEQTLRERMNIPVFHDDQHGTAIITAAGVINACYLTGRDLKDVRVVVNGAGAAAIACTELIKSMGVRPDNVIMCDRKGVIYRGREGSMDQWKSAHAVDTDRRTLAEALDGADIFLGLSAAGALKPEMVKAMAKSPIIFAMANPDPEITPPEAKAARPDAIIATGRSDYPNQVNNVLGFPFIFRGALDVRATTINDEMKIAAAQALAELAREAVPEEVAAAYGGKAHSFGADYIIPAPFDPRLMEVVPAAVAKAAMESGVARFPIKDLEEYRTQLKSRLNPTTSVLTLAYEGAKADPKRVIFAEGEEDVVLRAAIAFRDGGYGIPILVGRDDVPDRLRALGVDDPESFEFVNSRTYGRVPEMADYLYERLQRRGYLRREVERMVNQDRNTFAALLLALGEADTLISGVTRPYGQTIRQLRRVLDAKPGCTPFGIHVLVGQSHTIFMADTTVTERPTSEQLADIATQTAAVARRMGHEPRVAFLSYSTFGNPEGTFLENIRGAVRLLDQRGTDFEYEGEMAPDVALNRSLAPIYPFSRLTGPANVLVMPGLQSANLSAKLLKELGGDAVIGPMLVGMAQPVQVAAMTSTASDLVTLAVLAAGGIVR</sequence>
<dbReference type="GO" id="GO:0051287">
    <property type="term" value="F:NAD binding"/>
    <property type="evidence" value="ECO:0007669"/>
    <property type="project" value="InterPro"/>
</dbReference>
<feature type="binding site" evidence="9">
    <location>
        <position position="141"/>
    </location>
    <ligand>
        <name>a divalent metal cation</name>
        <dbReference type="ChEBI" id="CHEBI:60240"/>
    </ligand>
</feature>
<dbReference type="Gene3D" id="3.40.50.720">
    <property type="entry name" value="NAD(P)-binding Rossmann-like Domain"/>
    <property type="match status" value="1"/>
</dbReference>
<comment type="similarity">
    <text evidence="4">In the C-terminal section; belongs to the phosphate acetyltransferase and butyryltransferase family.</text>
</comment>
<dbReference type="InterPro" id="IPR051674">
    <property type="entry name" value="Malate_Decarboxylase"/>
</dbReference>
<dbReference type="AlphaFoldDB" id="A0A2U2J223"/>
<dbReference type="InterPro" id="IPR042112">
    <property type="entry name" value="P_AcTrfase_dom2"/>
</dbReference>
<comment type="cofactor">
    <cofactor evidence="1">
        <name>Mn(2+)</name>
        <dbReference type="ChEBI" id="CHEBI:29035"/>
    </cofactor>
</comment>
<evidence type="ECO:0000256" key="2">
    <source>
        <dbReference type="ARBA" id="ARBA00001946"/>
    </source>
</evidence>
<dbReference type="InterPro" id="IPR012301">
    <property type="entry name" value="Malic_N_dom"/>
</dbReference>
<evidence type="ECO:0000256" key="4">
    <source>
        <dbReference type="ARBA" id="ARBA00008756"/>
    </source>
</evidence>
<dbReference type="Gene3D" id="3.40.50.10950">
    <property type="match status" value="1"/>
</dbReference>
<accession>A0A2U2J223</accession>
<dbReference type="EMBL" id="QFFF01000001">
    <property type="protein sequence ID" value="PWG02395.1"/>
    <property type="molecule type" value="Genomic_DNA"/>
</dbReference>
<dbReference type="PANTHER" id="PTHR43237">
    <property type="entry name" value="NADP-DEPENDENT MALIC ENZYME"/>
    <property type="match status" value="1"/>
</dbReference>
<name>A0A2U2J223_9SPHN</name>
<comment type="cofactor">
    <cofactor evidence="2">
        <name>Mg(2+)</name>
        <dbReference type="ChEBI" id="CHEBI:18420"/>
    </cofactor>
</comment>
<gene>
    <name evidence="13" type="ORF">DF286_05585</name>
</gene>
<proteinExistence type="inferred from homology"/>
<evidence type="ECO:0000256" key="8">
    <source>
        <dbReference type="PIRSR" id="PIRSR036684-1"/>
    </source>
</evidence>
<dbReference type="Pfam" id="PF03949">
    <property type="entry name" value="Malic_M"/>
    <property type="match status" value="1"/>
</dbReference>
<dbReference type="InterPro" id="IPR012188">
    <property type="entry name" value="ME_PTA"/>
</dbReference>
<feature type="binding site" evidence="10">
    <location>
        <position position="292"/>
    </location>
    <ligand>
        <name>a divalent metal cation</name>
        <dbReference type="ChEBI" id="CHEBI:60240"/>
    </ligand>
</feature>
<dbReference type="InterPro" id="IPR045213">
    <property type="entry name" value="Malic_NAD-bd_bact_type"/>
</dbReference>
<keyword evidence="10" id="KW-0521">NADP</keyword>
<feature type="domain" description="Malic enzyme N-terminal" evidence="12">
    <location>
        <begin position="23"/>
        <end position="156"/>
    </location>
</feature>
<dbReference type="PANTHER" id="PTHR43237:SF4">
    <property type="entry name" value="NADP-DEPENDENT MALIC ENZYME"/>
    <property type="match status" value="1"/>
</dbReference>
<keyword evidence="6 13" id="KW-0560">Oxidoreductase</keyword>
<feature type="active site" description="Proton acceptor" evidence="8">
    <location>
        <position position="99"/>
    </location>
</feature>
<dbReference type="Pfam" id="PF01515">
    <property type="entry name" value="PTA_PTB"/>
    <property type="match status" value="1"/>
</dbReference>
<dbReference type="PIRSF" id="PIRSF036684">
    <property type="entry name" value="ME_PTA"/>
    <property type="match status" value="1"/>
</dbReference>
<dbReference type="OrthoDB" id="9805787at2"/>
<dbReference type="InterPro" id="IPR037062">
    <property type="entry name" value="Malic_N_dom_sf"/>
</dbReference>
<dbReference type="Gene3D" id="3.40.50.10380">
    <property type="entry name" value="Malic enzyme, N-terminal domain"/>
    <property type="match status" value="1"/>
</dbReference>
<reference evidence="13 14" key="1">
    <citation type="submission" date="2018-05" db="EMBL/GenBank/DDBJ databases">
        <title>Genome of Sphingosinicella humi QZX222.</title>
        <authorList>
            <person name="Qiao Z."/>
            <person name="Wang G."/>
        </authorList>
    </citation>
    <scope>NUCLEOTIDE SEQUENCE [LARGE SCALE GENOMIC DNA]</scope>
    <source>
        <strain evidence="13 14">QZX222</strain>
    </source>
</reference>
<dbReference type="Gene3D" id="3.40.50.10750">
    <property type="entry name" value="Isocitrate/Isopropylmalate dehydrogenase-like"/>
    <property type="match status" value="1"/>
</dbReference>
<organism evidence="13 14">
    <name type="scientific">Allosphingosinicella humi</name>
    <dbReference type="NCBI Taxonomy" id="2068657"/>
    <lineage>
        <taxon>Bacteria</taxon>
        <taxon>Pseudomonadati</taxon>
        <taxon>Pseudomonadota</taxon>
        <taxon>Alphaproteobacteria</taxon>
        <taxon>Sphingomonadales</taxon>
        <taxon>Sphingomonadaceae</taxon>
        <taxon>Allosphingosinicella</taxon>
    </lineage>
</organism>
<dbReference type="InterPro" id="IPR036291">
    <property type="entry name" value="NAD(P)-bd_dom_sf"/>
</dbReference>
<dbReference type="SMART" id="SM01274">
    <property type="entry name" value="malic"/>
    <property type="match status" value="1"/>
</dbReference>
<evidence type="ECO:0000256" key="6">
    <source>
        <dbReference type="ARBA" id="ARBA00023002"/>
    </source>
</evidence>
<evidence type="ECO:0000256" key="1">
    <source>
        <dbReference type="ARBA" id="ARBA00001936"/>
    </source>
</evidence>
<feature type="binding site" evidence="10">
    <location>
        <begin position="81"/>
        <end position="88"/>
    </location>
    <ligand>
        <name>NADP(+)</name>
        <dbReference type="ChEBI" id="CHEBI:58349"/>
    </ligand>
</feature>
<dbReference type="SUPFAM" id="SSF53659">
    <property type="entry name" value="Isocitrate/Isopropylmalate dehydrogenase-like"/>
    <property type="match status" value="1"/>
</dbReference>
<dbReference type="SUPFAM" id="SSF53223">
    <property type="entry name" value="Aminoacid dehydrogenase-like, N-terminal domain"/>
    <property type="match status" value="1"/>
</dbReference>
<dbReference type="GO" id="GO:0016746">
    <property type="term" value="F:acyltransferase activity"/>
    <property type="evidence" value="ECO:0007669"/>
    <property type="project" value="InterPro"/>
</dbReference>
<evidence type="ECO:0000256" key="9">
    <source>
        <dbReference type="PIRSR" id="PIRSR036684-2"/>
    </source>
</evidence>
<dbReference type="RefSeq" id="WP_109270534.1">
    <property type="nucleotide sequence ID" value="NZ_QFFF01000001.1"/>
</dbReference>
<dbReference type="InterPro" id="IPR015884">
    <property type="entry name" value="Malic_enzyme_CS"/>
</dbReference>
<dbReference type="FunFam" id="3.40.50.10380:FF:000003">
    <property type="entry name" value="NADP-dependent malic enzyme"/>
    <property type="match status" value="1"/>
</dbReference>
<evidence type="ECO:0000256" key="7">
    <source>
        <dbReference type="ARBA" id="ARBA00023268"/>
    </source>
</evidence>
<feature type="binding site" evidence="9">
    <location>
        <position position="142"/>
    </location>
    <ligand>
        <name>a divalent metal cation</name>
        <dbReference type="ChEBI" id="CHEBI:60240"/>
    </ligand>
</feature>
<dbReference type="InterPro" id="IPR012302">
    <property type="entry name" value="Malic_NAD-bd"/>
</dbReference>
<comment type="caution">
    <text evidence="13">The sequence shown here is derived from an EMBL/GenBank/DDBJ whole genome shotgun (WGS) entry which is preliminary data.</text>
</comment>
<dbReference type="InterPro" id="IPR046346">
    <property type="entry name" value="Aminoacid_DH-like_N_sf"/>
</dbReference>
<protein>
    <submittedName>
        <fullName evidence="13">NADP-dependent malic enzyme</fullName>
        <ecNumber evidence="13">1.1.1.40</ecNumber>
    </submittedName>
</protein>
<feature type="binding site" evidence="10">
    <location>
        <position position="167"/>
    </location>
    <ligand>
        <name>a divalent metal cation</name>
        <dbReference type="ChEBI" id="CHEBI:60240"/>
    </ligand>
</feature>
<dbReference type="SMART" id="SM00919">
    <property type="entry name" value="Malic_M"/>
    <property type="match status" value="1"/>
</dbReference>
<dbReference type="CDD" id="cd05311">
    <property type="entry name" value="NAD_bind_2_malic_enz"/>
    <property type="match status" value="1"/>
</dbReference>
<dbReference type="GO" id="GO:0006108">
    <property type="term" value="P:malate metabolic process"/>
    <property type="evidence" value="ECO:0007669"/>
    <property type="project" value="InterPro"/>
</dbReference>
<dbReference type="FunFam" id="3.40.50.720:FF:000095">
    <property type="entry name" value="NADP-dependent malic enzyme"/>
    <property type="match status" value="1"/>
</dbReference>
<evidence type="ECO:0000256" key="5">
    <source>
        <dbReference type="ARBA" id="ARBA00022723"/>
    </source>
</evidence>
<keyword evidence="7" id="KW-0511">Multifunctional enzyme</keyword>